<dbReference type="RefSeq" id="WP_315625944.1">
    <property type="nucleotide sequence ID" value="NZ_JAUHMF010000002.1"/>
</dbReference>
<dbReference type="Pfam" id="PF01627">
    <property type="entry name" value="Hpt"/>
    <property type="match status" value="1"/>
</dbReference>
<keyword evidence="7" id="KW-0547">Nucleotide-binding</keyword>
<evidence type="ECO:0000256" key="11">
    <source>
        <dbReference type="ARBA" id="ARBA00023012"/>
    </source>
</evidence>
<dbReference type="InterPro" id="IPR003661">
    <property type="entry name" value="HisK_dim/P_dom"/>
</dbReference>
<dbReference type="SUPFAM" id="SSF55874">
    <property type="entry name" value="ATPase domain of HSP90 chaperone/DNA topoisomerase II/histidine kinase"/>
    <property type="match status" value="1"/>
</dbReference>
<organism evidence="20 21">
    <name type="scientific">Thermanaerothrix solaris</name>
    <dbReference type="NCBI Taxonomy" id="3058434"/>
    <lineage>
        <taxon>Bacteria</taxon>
        <taxon>Bacillati</taxon>
        <taxon>Chloroflexota</taxon>
        <taxon>Anaerolineae</taxon>
        <taxon>Anaerolineales</taxon>
        <taxon>Anaerolineaceae</taxon>
        <taxon>Thermanaerothrix</taxon>
    </lineage>
</organism>
<dbReference type="InterPro" id="IPR003594">
    <property type="entry name" value="HATPase_dom"/>
</dbReference>
<dbReference type="Pfam" id="PF02518">
    <property type="entry name" value="HATPase_c"/>
    <property type="match status" value="1"/>
</dbReference>
<dbReference type="EC" id="2.7.13.3" evidence="3"/>
<dbReference type="InterPro" id="IPR011006">
    <property type="entry name" value="CheY-like_superfamily"/>
</dbReference>
<evidence type="ECO:0000256" key="15">
    <source>
        <dbReference type="SAM" id="Phobius"/>
    </source>
</evidence>
<dbReference type="CDD" id="cd00082">
    <property type="entry name" value="HisKA"/>
    <property type="match status" value="1"/>
</dbReference>
<feature type="transmembrane region" description="Helical" evidence="15">
    <location>
        <begin position="24"/>
        <end position="44"/>
    </location>
</feature>
<keyword evidence="21" id="KW-1185">Reference proteome</keyword>
<evidence type="ECO:0000259" key="16">
    <source>
        <dbReference type="PROSITE" id="PS50109"/>
    </source>
</evidence>
<keyword evidence="5 14" id="KW-0597">Phosphoprotein</keyword>
<dbReference type="CDD" id="cd00156">
    <property type="entry name" value="REC"/>
    <property type="match status" value="1"/>
</dbReference>
<evidence type="ECO:0000256" key="14">
    <source>
        <dbReference type="PROSITE-ProRule" id="PRU00169"/>
    </source>
</evidence>
<evidence type="ECO:0000256" key="1">
    <source>
        <dbReference type="ARBA" id="ARBA00000085"/>
    </source>
</evidence>
<evidence type="ECO:0000256" key="4">
    <source>
        <dbReference type="ARBA" id="ARBA00022475"/>
    </source>
</evidence>
<evidence type="ECO:0000256" key="13">
    <source>
        <dbReference type="PROSITE-ProRule" id="PRU00110"/>
    </source>
</evidence>
<reference evidence="20 21" key="1">
    <citation type="submission" date="2023-07" db="EMBL/GenBank/DDBJ databases">
        <title>Novel species of Thermanaerothrix with wide hydrolytic capabilities.</title>
        <authorList>
            <person name="Zayulina K.S."/>
            <person name="Podosokorskaya O.A."/>
            <person name="Elcheninov A.G."/>
        </authorList>
    </citation>
    <scope>NUCLEOTIDE SEQUENCE [LARGE SCALE GENOMIC DNA]</scope>
    <source>
        <strain evidence="20 21">4228-RoL</strain>
    </source>
</reference>
<feature type="domain" description="Histidine kinase" evidence="16">
    <location>
        <begin position="380"/>
        <end position="601"/>
    </location>
</feature>
<dbReference type="SUPFAM" id="SSF55785">
    <property type="entry name" value="PYP-like sensor domain (PAS domain)"/>
    <property type="match status" value="2"/>
</dbReference>
<dbReference type="SMART" id="SM00388">
    <property type="entry name" value="HisKA"/>
    <property type="match status" value="1"/>
</dbReference>
<dbReference type="Pfam" id="PF00072">
    <property type="entry name" value="Response_reg"/>
    <property type="match status" value="2"/>
</dbReference>
<keyword evidence="8" id="KW-0418">Kinase</keyword>
<feature type="modified residue" description="Phosphohistidine" evidence="13">
    <location>
        <position position="987"/>
    </location>
</feature>
<dbReference type="NCBIfam" id="TIGR00229">
    <property type="entry name" value="sensory_box"/>
    <property type="match status" value="1"/>
</dbReference>
<evidence type="ECO:0000313" key="21">
    <source>
        <dbReference type="Proteomes" id="UP001254165"/>
    </source>
</evidence>
<feature type="modified residue" description="4-aspartylphosphate" evidence="14">
    <location>
        <position position="814"/>
    </location>
</feature>
<evidence type="ECO:0000259" key="17">
    <source>
        <dbReference type="PROSITE" id="PS50110"/>
    </source>
</evidence>
<dbReference type="CDD" id="cd00130">
    <property type="entry name" value="PAS"/>
    <property type="match status" value="1"/>
</dbReference>
<dbReference type="Gene3D" id="3.40.50.2300">
    <property type="match status" value="2"/>
</dbReference>
<accession>A0ABU3NR02</accession>
<dbReference type="InterPro" id="IPR001789">
    <property type="entry name" value="Sig_transdc_resp-reg_receiver"/>
</dbReference>
<dbReference type="EMBL" id="JAUHMF010000002">
    <property type="protein sequence ID" value="MDT8899258.1"/>
    <property type="molecule type" value="Genomic_DNA"/>
</dbReference>
<dbReference type="Pfam" id="PF00512">
    <property type="entry name" value="HisKA"/>
    <property type="match status" value="1"/>
</dbReference>
<comment type="catalytic activity">
    <reaction evidence="1">
        <text>ATP + protein L-histidine = ADP + protein N-phospho-L-histidine.</text>
        <dbReference type="EC" id="2.7.13.3"/>
    </reaction>
</comment>
<dbReference type="InterPro" id="IPR005467">
    <property type="entry name" value="His_kinase_dom"/>
</dbReference>
<dbReference type="Proteomes" id="UP001254165">
    <property type="component" value="Unassembled WGS sequence"/>
</dbReference>
<keyword evidence="4" id="KW-1003">Cell membrane</keyword>
<dbReference type="InterPro" id="IPR036641">
    <property type="entry name" value="HPT_dom_sf"/>
</dbReference>
<evidence type="ECO:0000256" key="12">
    <source>
        <dbReference type="ARBA" id="ARBA00023136"/>
    </source>
</evidence>
<evidence type="ECO:0000256" key="7">
    <source>
        <dbReference type="ARBA" id="ARBA00022741"/>
    </source>
</evidence>
<dbReference type="CDD" id="cd17546">
    <property type="entry name" value="REC_hyHK_CKI1_RcsC-like"/>
    <property type="match status" value="1"/>
</dbReference>
<gene>
    <name evidence="20" type="ORF">QYE77_13410</name>
</gene>
<dbReference type="InterPro" id="IPR004358">
    <property type="entry name" value="Sig_transdc_His_kin-like_C"/>
</dbReference>
<evidence type="ECO:0000313" key="20">
    <source>
        <dbReference type="EMBL" id="MDT8899258.1"/>
    </source>
</evidence>
<evidence type="ECO:0000256" key="8">
    <source>
        <dbReference type="ARBA" id="ARBA00022777"/>
    </source>
</evidence>
<dbReference type="PROSITE" id="PS50894">
    <property type="entry name" value="HPT"/>
    <property type="match status" value="1"/>
</dbReference>
<feature type="domain" description="Response regulatory" evidence="17">
    <location>
        <begin position="620"/>
        <end position="741"/>
    </location>
</feature>
<dbReference type="PROSITE" id="PS50110">
    <property type="entry name" value="RESPONSE_REGULATORY"/>
    <property type="match status" value="2"/>
</dbReference>
<evidence type="ECO:0000256" key="6">
    <source>
        <dbReference type="ARBA" id="ARBA00022692"/>
    </source>
</evidence>
<dbReference type="PROSITE" id="PS50112">
    <property type="entry name" value="PAS"/>
    <property type="match status" value="1"/>
</dbReference>
<dbReference type="CDD" id="cd16922">
    <property type="entry name" value="HATPase_EvgS-ArcB-TorS-like"/>
    <property type="match status" value="1"/>
</dbReference>
<dbReference type="PANTHER" id="PTHR45339:SF1">
    <property type="entry name" value="HYBRID SIGNAL TRANSDUCTION HISTIDINE KINASE J"/>
    <property type="match status" value="1"/>
</dbReference>
<dbReference type="SUPFAM" id="SSF52172">
    <property type="entry name" value="CheY-like"/>
    <property type="match status" value="2"/>
</dbReference>
<dbReference type="Gene3D" id="3.30.565.10">
    <property type="entry name" value="Histidine kinase-like ATPase, C-terminal domain"/>
    <property type="match status" value="1"/>
</dbReference>
<dbReference type="InterPro" id="IPR013767">
    <property type="entry name" value="PAS_fold"/>
</dbReference>
<feature type="transmembrane region" description="Helical" evidence="15">
    <location>
        <begin position="65"/>
        <end position="84"/>
    </location>
</feature>
<dbReference type="Pfam" id="PF00989">
    <property type="entry name" value="PAS"/>
    <property type="match status" value="1"/>
</dbReference>
<dbReference type="SUPFAM" id="SSF47384">
    <property type="entry name" value="Homodimeric domain of signal transducing histidine kinase"/>
    <property type="match status" value="1"/>
</dbReference>
<dbReference type="InterPro" id="IPR036890">
    <property type="entry name" value="HATPase_C_sf"/>
</dbReference>
<keyword evidence="10 15" id="KW-1133">Transmembrane helix</keyword>
<keyword evidence="8" id="KW-0808">Transferase</keyword>
<evidence type="ECO:0000256" key="3">
    <source>
        <dbReference type="ARBA" id="ARBA00012438"/>
    </source>
</evidence>
<dbReference type="PANTHER" id="PTHR45339">
    <property type="entry name" value="HYBRID SIGNAL TRANSDUCTION HISTIDINE KINASE J"/>
    <property type="match status" value="1"/>
</dbReference>
<dbReference type="Gene3D" id="1.10.287.130">
    <property type="match status" value="1"/>
</dbReference>
<protein>
    <recommendedName>
        <fullName evidence="3">histidine kinase</fullName>
        <ecNumber evidence="3">2.7.13.3</ecNumber>
    </recommendedName>
</protein>
<dbReference type="PROSITE" id="PS50109">
    <property type="entry name" value="HIS_KIN"/>
    <property type="match status" value="1"/>
</dbReference>
<feature type="domain" description="PAS" evidence="18">
    <location>
        <begin position="245"/>
        <end position="315"/>
    </location>
</feature>
<dbReference type="Gene3D" id="3.30.450.20">
    <property type="entry name" value="PAS domain"/>
    <property type="match status" value="2"/>
</dbReference>
<dbReference type="InterPro" id="IPR036097">
    <property type="entry name" value="HisK_dim/P_sf"/>
</dbReference>
<comment type="subcellular location">
    <subcellularLocation>
        <location evidence="2">Cell membrane</location>
        <topology evidence="2">Multi-pass membrane protein</topology>
    </subcellularLocation>
</comment>
<dbReference type="SMART" id="SM00091">
    <property type="entry name" value="PAS"/>
    <property type="match status" value="2"/>
</dbReference>
<evidence type="ECO:0000259" key="19">
    <source>
        <dbReference type="PROSITE" id="PS50894"/>
    </source>
</evidence>
<feature type="domain" description="HPt" evidence="19">
    <location>
        <begin position="948"/>
        <end position="1048"/>
    </location>
</feature>
<evidence type="ECO:0000256" key="5">
    <source>
        <dbReference type="ARBA" id="ARBA00022553"/>
    </source>
</evidence>
<dbReference type="InterPro" id="IPR008207">
    <property type="entry name" value="Sig_transdc_His_kin_Hpt_dom"/>
</dbReference>
<name>A0ABU3NR02_9CHLR</name>
<evidence type="ECO:0000256" key="2">
    <source>
        <dbReference type="ARBA" id="ARBA00004651"/>
    </source>
</evidence>
<dbReference type="InterPro" id="IPR035965">
    <property type="entry name" value="PAS-like_dom_sf"/>
</dbReference>
<keyword evidence="12 15" id="KW-0472">Membrane</keyword>
<keyword evidence="9" id="KW-0067">ATP-binding</keyword>
<evidence type="ECO:0000256" key="10">
    <source>
        <dbReference type="ARBA" id="ARBA00022989"/>
    </source>
</evidence>
<comment type="caution">
    <text evidence="20">The sequence shown here is derived from an EMBL/GenBank/DDBJ whole genome shotgun (WGS) entry which is preliminary data.</text>
</comment>
<proteinExistence type="predicted"/>
<feature type="modified residue" description="4-aspartylphosphate" evidence="14">
    <location>
        <position position="674"/>
    </location>
</feature>
<dbReference type="PRINTS" id="PR00344">
    <property type="entry name" value="BCTRLSENSOR"/>
</dbReference>
<dbReference type="SUPFAM" id="SSF47226">
    <property type="entry name" value="Histidine-containing phosphotransfer domain, HPT domain"/>
    <property type="match status" value="1"/>
</dbReference>
<sequence>MVPFTPPSPTRSQPPQYSAWLSRWLQVTGWLILTLPILVTWLVLALRRLSFDLSAFIQIQIQTPWLWLIDAVALVISMTLFKAGHDLDRLNHHTRALLTALNERTAELHTTKEQAQREILERHQAETIISRAKREWETTFDAIPDPIILTDSNGKIIRCNQATSVRLKQPYTTIIGQVMDAYFPGVIEAFRNPRSSHLPLSMPSQYGWFEVTAHPFQLEDNTQGQVFIFRDIEQHRRAEAEIQRQKQYFEGIFQNSPVAIVTLALDSTVVACNPAFERLFGYTQTEVLGGHLDHLITPETHRHTPQEFNRSMQRGEVYHSVSRCVTKNGQLIDVEIFGVPVIVHGQTLGFLALYHNITELVRARRKAEEADLAKSEFLANMSHEIRTPLNGIIGMLNLALESDLSPEQAEYLRAALESAENLLTLLNDILDLSKIEAGRMELEIADFNLRTVMEGVASTLAQRAASKNLELICHIPPDVPTLLRGDANRLRQVLTNLVGNAVKFTEQGEVVLRAKRISESRTHVTLTFSVQDTGIGIPPERQAAIFERFTQADMSTTRRYGGTGLGLAISSQLVELMGGKISLISEPNRGSLFSFNLTLPKQDIAHELPPPALTALPPQRLLVIEGNTHNRLLLSEIIGALGWQITTARNPEEGLRLLNERNQDQVPYNLLLLDTRFLEAEGEGLIARLRETQASSYLPIILVTPLNRTYTRAQVQELHCQAQLLKPIRLQALYQVLLSLLTQQSMATPSTSTAIRPPSPSERKLILLVEDNPINAKVVVNLLTKAGYQVDTAENGVQALDAIRHKTYDLILMDVQMPIMDGYEATLQIRAHEGNTRHTPIIAMTAHAFREDVQRCLACGMDDYLAKPIRPPQLYDTILRWLYPDRAERLQSMETPVPISPSPQHIAPDALRSPSPLPSQIMETPNSRRFPLGHPNYLETILPRFGHEPAFLIEMFEAFVEQTAQKVKELRYAAQKNDAATLRLLAHNLKGVAANFEATSLVGYCTQLEQMARQSRLQDAPALVEAIAETLPELRHYLSELKTTLQVSPPESEG</sequence>
<keyword evidence="11" id="KW-0902">Two-component regulatory system</keyword>
<feature type="domain" description="Response regulatory" evidence="17">
    <location>
        <begin position="765"/>
        <end position="882"/>
    </location>
</feature>
<dbReference type="Pfam" id="PF13188">
    <property type="entry name" value="PAS_8"/>
    <property type="match status" value="1"/>
</dbReference>
<dbReference type="SMART" id="SM00387">
    <property type="entry name" value="HATPase_c"/>
    <property type="match status" value="1"/>
</dbReference>
<dbReference type="Gene3D" id="1.20.120.160">
    <property type="entry name" value="HPT domain"/>
    <property type="match status" value="1"/>
</dbReference>
<evidence type="ECO:0000259" key="18">
    <source>
        <dbReference type="PROSITE" id="PS50112"/>
    </source>
</evidence>
<evidence type="ECO:0000256" key="9">
    <source>
        <dbReference type="ARBA" id="ARBA00022840"/>
    </source>
</evidence>
<keyword evidence="6 15" id="KW-0812">Transmembrane</keyword>
<dbReference type="InterPro" id="IPR000014">
    <property type="entry name" value="PAS"/>
</dbReference>
<dbReference type="SMART" id="SM00448">
    <property type="entry name" value="REC"/>
    <property type="match status" value="2"/>
</dbReference>